<accession>A0A918C708</accession>
<comment type="caution">
    <text evidence="2">The sequence shown here is derived from an EMBL/GenBank/DDBJ whole genome shotgun (WGS) entry which is preliminary data.</text>
</comment>
<dbReference type="AlphaFoldDB" id="A0A918C708"/>
<feature type="region of interest" description="Disordered" evidence="1">
    <location>
        <begin position="31"/>
        <end position="55"/>
    </location>
</feature>
<protein>
    <recommendedName>
        <fullName evidence="4">Helicase-associated domain-containing protein</fullName>
    </recommendedName>
</protein>
<reference evidence="2" key="1">
    <citation type="journal article" date="2014" name="Int. J. Syst. Evol. Microbiol.">
        <title>Complete genome sequence of Corynebacterium casei LMG S-19264T (=DSM 44701T), isolated from a smear-ripened cheese.</title>
        <authorList>
            <consortium name="US DOE Joint Genome Institute (JGI-PGF)"/>
            <person name="Walter F."/>
            <person name="Albersmeier A."/>
            <person name="Kalinowski J."/>
            <person name="Ruckert C."/>
        </authorList>
    </citation>
    <scope>NUCLEOTIDE SEQUENCE</scope>
    <source>
        <strain evidence="2">JCM 4346</strain>
    </source>
</reference>
<gene>
    <name evidence="2" type="ORF">GCM10010251_25000</name>
</gene>
<keyword evidence="3" id="KW-1185">Reference proteome</keyword>
<dbReference type="Proteomes" id="UP000658320">
    <property type="component" value="Unassembled WGS sequence"/>
</dbReference>
<evidence type="ECO:0000256" key="1">
    <source>
        <dbReference type="SAM" id="MobiDB-lite"/>
    </source>
</evidence>
<proteinExistence type="predicted"/>
<dbReference type="EMBL" id="BMSX01000005">
    <property type="protein sequence ID" value="GGR08394.1"/>
    <property type="molecule type" value="Genomic_DNA"/>
</dbReference>
<evidence type="ECO:0008006" key="4">
    <source>
        <dbReference type="Google" id="ProtNLM"/>
    </source>
</evidence>
<reference evidence="2" key="2">
    <citation type="submission" date="2020-09" db="EMBL/GenBank/DDBJ databases">
        <authorList>
            <person name="Sun Q."/>
            <person name="Ohkuma M."/>
        </authorList>
    </citation>
    <scope>NUCLEOTIDE SEQUENCE</scope>
    <source>
        <strain evidence="2">JCM 4346</strain>
    </source>
</reference>
<evidence type="ECO:0000313" key="2">
    <source>
        <dbReference type="EMBL" id="GGR08394.1"/>
    </source>
</evidence>
<organism evidence="2 3">
    <name type="scientific">Streptomyces aurantiogriseus</name>
    <dbReference type="NCBI Taxonomy" id="66870"/>
    <lineage>
        <taxon>Bacteria</taxon>
        <taxon>Bacillati</taxon>
        <taxon>Actinomycetota</taxon>
        <taxon>Actinomycetes</taxon>
        <taxon>Kitasatosporales</taxon>
        <taxon>Streptomycetaceae</taxon>
        <taxon>Streptomyces</taxon>
    </lineage>
</organism>
<name>A0A918C708_9ACTN</name>
<sequence>MSCLRTGVLRPNAENEITGLRAVPYDVETTVGTMKASPPGRWVHQQRTALRAGEREPRRKELLDLPRAGMVWEPGEEAWEAKLAALCSYQRAAGHLAPRQDAV</sequence>
<evidence type="ECO:0000313" key="3">
    <source>
        <dbReference type="Proteomes" id="UP000658320"/>
    </source>
</evidence>